<keyword evidence="2" id="KW-0472">Membrane</keyword>
<feature type="transmembrane region" description="Helical" evidence="2">
    <location>
        <begin position="81"/>
        <end position="104"/>
    </location>
</feature>
<evidence type="ECO:0000313" key="3">
    <source>
        <dbReference type="EMBL" id="PNS42961.1"/>
    </source>
</evidence>
<evidence type="ECO:0000256" key="1">
    <source>
        <dbReference type="SAM" id="MobiDB-lite"/>
    </source>
</evidence>
<accession>A0A2K1STS5</accession>
<reference evidence="3 4" key="1">
    <citation type="submission" date="2016-10" db="EMBL/GenBank/DDBJ databases">
        <authorList>
            <person name="Varghese N."/>
        </authorList>
    </citation>
    <scope>NUCLEOTIDE SEQUENCE [LARGE SCALE GENOMIC DNA]</scope>
    <source>
        <strain evidence="3 4">KA00225</strain>
    </source>
</reference>
<proteinExistence type="predicted"/>
<feature type="compositionally biased region" description="Basic and acidic residues" evidence="1">
    <location>
        <begin position="11"/>
        <end position="21"/>
    </location>
</feature>
<dbReference type="AlphaFoldDB" id="A0A2K1STS5"/>
<feature type="transmembrane region" description="Helical" evidence="2">
    <location>
        <begin position="27"/>
        <end position="45"/>
    </location>
</feature>
<keyword evidence="2" id="KW-0812">Transmembrane</keyword>
<dbReference type="Proteomes" id="UP000236146">
    <property type="component" value="Unassembled WGS sequence"/>
</dbReference>
<gene>
    <name evidence="3" type="ORF">BFS05_05700</name>
</gene>
<feature type="region of interest" description="Disordered" evidence="1">
    <location>
        <begin position="1"/>
        <end position="21"/>
    </location>
</feature>
<organism evidence="3 4">
    <name type="scientific">Gardnerella vaginalis</name>
    <dbReference type="NCBI Taxonomy" id="2702"/>
    <lineage>
        <taxon>Bacteria</taxon>
        <taxon>Bacillati</taxon>
        <taxon>Actinomycetota</taxon>
        <taxon>Actinomycetes</taxon>
        <taxon>Bifidobacteriales</taxon>
        <taxon>Bifidobacteriaceae</taxon>
        <taxon>Gardnerella</taxon>
    </lineage>
</organism>
<feature type="transmembrane region" description="Helical" evidence="2">
    <location>
        <begin position="51"/>
        <end position="69"/>
    </location>
</feature>
<feature type="compositionally biased region" description="Polar residues" evidence="1">
    <location>
        <begin position="1"/>
        <end position="10"/>
    </location>
</feature>
<dbReference type="OrthoDB" id="3239627at2"/>
<sequence>MTNSEQQIESNKTEHPYVSEKREGKPYAEWIVAILVFISAVLAFFEYTMAATVIVSATAIVIGVMRIILRDRSPWKVRTVFFDSFVSIALGIGLLITYCSIIFLF</sequence>
<comment type="caution">
    <text evidence="3">The sequence shown here is derived from an EMBL/GenBank/DDBJ whole genome shotgun (WGS) entry which is preliminary data.</text>
</comment>
<keyword evidence="2" id="KW-1133">Transmembrane helix</keyword>
<evidence type="ECO:0000256" key="2">
    <source>
        <dbReference type="SAM" id="Phobius"/>
    </source>
</evidence>
<dbReference type="RefSeq" id="WP_103085006.1">
    <property type="nucleotide sequence ID" value="NZ_JBLLPO010000002.1"/>
</dbReference>
<protein>
    <submittedName>
        <fullName evidence="3">DUF3017 domain-containing protein</fullName>
    </submittedName>
</protein>
<name>A0A2K1STS5_GARVA</name>
<evidence type="ECO:0000313" key="4">
    <source>
        <dbReference type="Proteomes" id="UP000236146"/>
    </source>
</evidence>
<dbReference type="EMBL" id="MNLH01000006">
    <property type="protein sequence ID" value="PNS42961.1"/>
    <property type="molecule type" value="Genomic_DNA"/>
</dbReference>